<reference evidence="2" key="2">
    <citation type="submission" date="2020-11" db="EMBL/GenBank/DDBJ databases">
        <authorList>
            <person name="McCartney M.A."/>
            <person name="Auch B."/>
            <person name="Kono T."/>
            <person name="Mallez S."/>
            <person name="Becker A."/>
            <person name="Gohl D.M."/>
            <person name="Silverstein K.A.T."/>
            <person name="Koren S."/>
            <person name="Bechman K.B."/>
            <person name="Herman A."/>
            <person name="Abrahante J.E."/>
            <person name="Garbe J."/>
        </authorList>
    </citation>
    <scope>NUCLEOTIDE SEQUENCE</scope>
    <source>
        <strain evidence="2">Duluth1</strain>
        <tissue evidence="2">Whole animal</tissue>
    </source>
</reference>
<gene>
    <name evidence="2" type="ORF">DPMN_010698</name>
</gene>
<dbReference type="AlphaFoldDB" id="A0A9D4N0D4"/>
<dbReference type="EMBL" id="JAIWYP010000001">
    <property type="protein sequence ID" value="KAH3886685.1"/>
    <property type="molecule type" value="Genomic_DNA"/>
</dbReference>
<reference evidence="2" key="1">
    <citation type="journal article" date="2019" name="bioRxiv">
        <title>The Genome of the Zebra Mussel, Dreissena polymorpha: A Resource for Invasive Species Research.</title>
        <authorList>
            <person name="McCartney M.A."/>
            <person name="Auch B."/>
            <person name="Kono T."/>
            <person name="Mallez S."/>
            <person name="Zhang Y."/>
            <person name="Obille A."/>
            <person name="Becker A."/>
            <person name="Abrahante J.E."/>
            <person name="Garbe J."/>
            <person name="Badalamenti J.P."/>
            <person name="Herman A."/>
            <person name="Mangelson H."/>
            <person name="Liachko I."/>
            <person name="Sullivan S."/>
            <person name="Sone E.D."/>
            <person name="Koren S."/>
            <person name="Silverstein K.A.T."/>
            <person name="Beckman K.B."/>
            <person name="Gohl D.M."/>
        </authorList>
    </citation>
    <scope>NUCLEOTIDE SEQUENCE</scope>
    <source>
        <strain evidence="2">Duluth1</strain>
        <tissue evidence="2">Whole animal</tissue>
    </source>
</reference>
<dbReference type="Proteomes" id="UP000828390">
    <property type="component" value="Unassembled WGS sequence"/>
</dbReference>
<organism evidence="2 3">
    <name type="scientific">Dreissena polymorpha</name>
    <name type="common">Zebra mussel</name>
    <name type="synonym">Mytilus polymorpha</name>
    <dbReference type="NCBI Taxonomy" id="45954"/>
    <lineage>
        <taxon>Eukaryota</taxon>
        <taxon>Metazoa</taxon>
        <taxon>Spiralia</taxon>
        <taxon>Lophotrochozoa</taxon>
        <taxon>Mollusca</taxon>
        <taxon>Bivalvia</taxon>
        <taxon>Autobranchia</taxon>
        <taxon>Heteroconchia</taxon>
        <taxon>Euheterodonta</taxon>
        <taxon>Imparidentia</taxon>
        <taxon>Neoheterodontei</taxon>
        <taxon>Myida</taxon>
        <taxon>Dreissenoidea</taxon>
        <taxon>Dreissenidae</taxon>
        <taxon>Dreissena</taxon>
    </lineage>
</organism>
<keyword evidence="3" id="KW-1185">Reference proteome</keyword>
<evidence type="ECO:0000313" key="3">
    <source>
        <dbReference type="Proteomes" id="UP000828390"/>
    </source>
</evidence>
<protein>
    <submittedName>
        <fullName evidence="2">Uncharacterized protein</fullName>
    </submittedName>
</protein>
<sequence length="52" mass="5794">MFTSKCDLHLVDRDAGLGHDTSSHPNENPARNDKAGQEHNTLCFTFDLNLIP</sequence>
<evidence type="ECO:0000313" key="2">
    <source>
        <dbReference type="EMBL" id="KAH3886685.1"/>
    </source>
</evidence>
<feature type="region of interest" description="Disordered" evidence="1">
    <location>
        <begin position="14"/>
        <end position="37"/>
    </location>
</feature>
<name>A0A9D4N0D4_DREPO</name>
<comment type="caution">
    <text evidence="2">The sequence shown here is derived from an EMBL/GenBank/DDBJ whole genome shotgun (WGS) entry which is preliminary data.</text>
</comment>
<proteinExistence type="predicted"/>
<evidence type="ECO:0000256" key="1">
    <source>
        <dbReference type="SAM" id="MobiDB-lite"/>
    </source>
</evidence>
<accession>A0A9D4N0D4</accession>